<evidence type="ECO:0000313" key="2">
    <source>
        <dbReference type="Proteomes" id="UP001341840"/>
    </source>
</evidence>
<organism evidence="1 2">
    <name type="scientific">Stylosanthes scabra</name>
    <dbReference type="NCBI Taxonomy" id="79078"/>
    <lineage>
        <taxon>Eukaryota</taxon>
        <taxon>Viridiplantae</taxon>
        <taxon>Streptophyta</taxon>
        <taxon>Embryophyta</taxon>
        <taxon>Tracheophyta</taxon>
        <taxon>Spermatophyta</taxon>
        <taxon>Magnoliopsida</taxon>
        <taxon>eudicotyledons</taxon>
        <taxon>Gunneridae</taxon>
        <taxon>Pentapetalae</taxon>
        <taxon>rosids</taxon>
        <taxon>fabids</taxon>
        <taxon>Fabales</taxon>
        <taxon>Fabaceae</taxon>
        <taxon>Papilionoideae</taxon>
        <taxon>50 kb inversion clade</taxon>
        <taxon>dalbergioids sensu lato</taxon>
        <taxon>Dalbergieae</taxon>
        <taxon>Pterocarpus clade</taxon>
        <taxon>Stylosanthes</taxon>
    </lineage>
</organism>
<proteinExistence type="predicted"/>
<evidence type="ECO:0000313" key="1">
    <source>
        <dbReference type="EMBL" id="MED6211075.1"/>
    </source>
</evidence>
<reference evidence="1 2" key="1">
    <citation type="journal article" date="2023" name="Plants (Basel)">
        <title>Bridging the Gap: Combining Genomics and Transcriptomics Approaches to Understand Stylosanthes scabra, an Orphan Legume from the Brazilian Caatinga.</title>
        <authorList>
            <person name="Ferreira-Neto J.R.C."/>
            <person name="da Silva M.D."/>
            <person name="Binneck E."/>
            <person name="de Melo N.F."/>
            <person name="da Silva R.H."/>
            <person name="de Melo A.L.T.M."/>
            <person name="Pandolfi V."/>
            <person name="Bustamante F.O."/>
            <person name="Brasileiro-Vidal A.C."/>
            <person name="Benko-Iseppon A.M."/>
        </authorList>
    </citation>
    <scope>NUCLEOTIDE SEQUENCE [LARGE SCALE GENOMIC DNA]</scope>
    <source>
        <tissue evidence="1">Leaves</tissue>
    </source>
</reference>
<sequence length="128" mass="14386">MSELSSGSAYGSDPGYILDRSGQPCTRFPYYWRKLNLYAKSKWISTVASTWIQCSNESLYWSQRLRYFRPSLQLRCPPNTQRALAGPFIGLDPMLLGLLPYLGCGCRHHGAGVPVPVVCLFMFVTTQA</sequence>
<accession>A0ABU6YL05</accession>
<dbReference type="Proteomes" id="UP001341840">
    <property type="component" value="Unassembled WGS sequence"/>
</dbReference>
<keyword evidence="2" id="KW-1185">Reference proteome</keyword>
<gene>
    <name evidence="1" type="ORF">PIB30_070082</name>
</gene>
<dbReference type="EMBL" id="JASCZI010242437">
    <property type="protein sequence ID" value="MED6211075.1"/>
    <property type="molecule type" value="Genomic_DNA"/>
</dbReference>
<name>A0ABU6YL05_9FABA</name>
<protein>
    <submittedName>
        <fullName evidence="1">Uncharacterized protein</fullName>
    </submittedName>
</protein>
<comment type="caution">
    <text evidence="1">The sequence shown here is derived from an EMBL/GenBank/DDBJ whole genome shotgun (WGS) entry which is preliminary data.</text>
</comment>